<proteinExistence type="predicted"/>
<dbReference type="AlphaFoldDB" id="A0A1T1HEH2"/>
<reference evidence="1" key="1">
    <citation type="submission" date="2017-02" db="EMBL/GenBank/DDBJ databases">
        <title>Draft Genome Sequence of the Salt Water Bacterium Oceanospirillum linum ATCC 11336.</title>
        <authorList>
            <person name="Trachtenberg A.M."/>
            <person name="Carney J.G."/>
            <person name="Linnane J.D."/>
            <person name="Rheaume B.A."/>
            <person name="Pitts N.L."/>
            <person name="Mykles D.L."/>
            <person name="Maclea K.S."/>
        </authorList>
    </citation>
    <scope>NUCLEOTIDE SEQUENCE [LARGE SCALE GENOMIC DNA]</scope>
    <source>
        <strain evidence="1">ATCC 11336</strain>
    </source>
</reference>
<gene>
    <name evidence="1" type="ORF">BTA35_0200825</name>
</gene>
<keyword evidence="2" id="KW-1185">Reference proteome</keyword>
<sequence length="203" mass="22488">MRQLSQKWAQKVTVLVMVALGLGISPAWGAQPADFDQLSPLVQSRWNEDDQLLDLSWEDLIPEGFRADAILDQYDPEKIAQLTDDDPLIVEIMEKLQKAYQSAPVVGKLEGMPVRLGGYIAPLEITPEGVTEFLLVPYFGACIHVPPPPSNQIIYVKTEIPIAESLLEDAIWVSGRLSIDAADTDLALAGYTLYSEHIVPIEY</sequence>
<name>A0A1T1HEH2_OCELI</name>
<evidence type="ECO:0000313" key="2">
    <source>
        <dbReference type="Proteomes" id="UP000190064"/>
    </source>
</evidence>
<dbReference type="Pfam" id="PF11736">
    <property type="entry name" value="DUF3299"/>
    <property type="match status" value="1"/>
</dbReference>
<dbReference type="EMBL" id="MTSD02000001">
    <property type="protein sequence ID" value="OOV88130.1"/>
    <property type="molecule type" value="Genomic_DNA"/>
</dbReference>
<dbReference type="STRING" id="966.BTA35_0200825"/>
<comment type="caution">
    <text evidence="1">The sequence shown here is derived from an EMBL/GenBank/DDBJ whole genome shotgun (WGS) entry which is preliminary data.</text>
</comment>
<dbReference type="Gene3D" id="2.40.50.870">
    <property type="entry name" value="Protein of unknown function (DUF3299)"/>
    <property type="match status" value="1"/>
</dbReference>
<dbReference type="InterPro" id="IPR021727">
    <property type="entry name" value="DUF3299"/>
</dbReference>
<organism evidence="1 2">
    <name type="scientific">Oceanospirillum linum</name>
    <dbReference type="NCBI Taxonomy" id="966"/>
    <lineage>
        <taxon>Bacteria</taxon>
        <taxon>Pseudomonadati</taxon>
        <taxon>Pseudomonadota</taxon>
        <taxon>Gammaproteobacteria</taxon>
        <taxon>Oceanospirillales</taxon>
        <taxon>Oceanospirillaceae</taxon>
        <taxon>Oceanospirillum</taxon>
    </lineage>
</organism>
<dbReference type="RefSeq" id="WP_077242540.1">
    <property type="nucleotide sequence ID" value="NZ_FXTS01000001.1"/>
</dbReference>
<dbReference type="Proteomes" id="UP000190064">
    <property type="component" value="Unassembled WGS sequence"/>
</dbReference>
<protein>
    <recommendedName>
        <fullName evidence="3">DUF3299 domain-containing protein</fullName>
    </recommendedName>
</protein>
<evidence type="ECO:0008006" key="3">
    <source>
        <dbReference type="Google" id="ProtNLM"/>
    </source>
</evidence>
<evidence type="ECO:0000313" key="1">
    <source>
        <dbReference type="EMBL" id="OOV88130.1"/>
    </source>
</evidence>
<accession>A0A1T1HEH2</accession>